<accession>A0AAD5BP12</accession>
<dbReference type="PANTHER" id="PTHR31953">
    <property type="entry name" value="BETA-FRUCTOFURANOSIDASE, INSOLUBLE ISOENZYME CWINV1-RELATED"/>
    <property type="match status" value="1"/>
</dbReference>
<dbReference type="InterPro" id="IPR023296">
    <property type="entry name" value="Glyco_hydro_beta-prop_sf"/>
</dbReference>
<feature type="domain" description="Glycosyl hydrolase family 32 C-terminal" evidence="5">
    <location>
        <begin position="1048"/>
        <end position="1187"/>
    </location>
</feature>
<reference evidence="6" key="1">
    <citation type="submission" date="2022-06" db="EMBL/GenBank/DDBJ databases">
        <title>Uncovering the hologenomic basis of an extraordinary plant invasion.</title>
        <authorList>
            <person name="Bieker V.C."/>
            <person name="Martin M.D."/>
            <person name="Gilbert T."/>
            <person name="Hodgins K."/>
            <person name="Battlay P."/>
            <person name="Petersen B."/>
            <person name="Wilson J."/>
        </authorList>
    </citation>
    <scope>NUCLEOTIDE SEQUENCE</scope>
    <source>
        <strain evidence="6">AA19_3_7</strain>
        <tissue evidence="6">Leaf</tissue>
    </source>
</reference>
<evidence type="ECO:0000256" key="1">
    <source>
        <dbReference type="ARBA" id="ARBA00009902"/>
    </source>
</evidence>
<dbReference type="SUPFAM" id="SSF49899">
    <property type="entry name" value="Concanavalin A-like lectins/glucanases"/>
    <property type="match status" value="3"/>
</dbReference>
<keyword evidence="7" id="KW-1185">Reference proteome</keyword>
<dbReference type="FunFam" id="2.60.120.560:FF:000002">
    <property type="entry name" value="Beta-fructofuranosidase, insoluble isoenzyme CWINV1"/>
    <property type="match status" value="3"/>
</dbReference>
<dbReference type="Pfam" id="PF08244">
    <property type="entry name" value="Glyco_hydro_32C"/>
    <property type="match status" value="3"/>
</dbReference>
<comment type="similarity">
    <text evidence="1">Belongs to the glycosyl hydrolase 32 family.</text>
</comment>
<evidence type="ECO:0000259" key="5">
    <source>
        <dbReference type="Pfam" id="PF08244"/>
    </source>
</evidence>
<evidence type="ECO:0000259" key="4">
    <source>
        <dbReference type="Pfam" id="PF00251"/>
    </source>
</evidence>
<keyword evidence="3" id="KW-0326">Glycosidase</keyword>
<sequence>MNVYHLFYQYNPSGPLFSDQMYWAHSVSHDLINWTPLDLAIAPTKSFDINSCWSGSATILPGNKPVMLYTGIDSENRQVQNLIVPKNISDPYLREWVKYTGNPVINLPDGIQHDDFRDPTTAWLADDGKWRIIVGSQKDKKGIAFLYQSEDFVNWSMHESPLHEVAGTGIWECPDFFPVWVDGTNGVDTSVMGPRVKHVLKVGLFDYAKDYYMIGDYSHVNENYVPQNELTLGTLRYDYGKYYASKSFFDPVKNRRILMAWVNESDSVEDDVAKGWSGLHSFPRSIWLDKNQKQLVQWPIEEIEMLYENEASFQNKKLEDGSSHEILGITAWQADVKISFKLANLDKAEQLDPSGIDPQLICSEMDASKKGKFGPFGLLALASHDLTEQTAIFFRVFQNNGRYVVLMCSDQSRSSTRNGLDKTTYGAFVDIDPQQDEISLRTLIDHSIIESFGGGGKTCITARVYPTLAIKDEAHLFAFNNGTESVLISELSAWSVKKAQINPHRTAFHFQPPKNWMNGPMYYNGVYHFFYQHNPFGPRFNPQMYWAHSVSHDLINWTPLDFAFAPKQPFDINGCWSGSATILPGNKPVILYTGIDSENRQVQNLAFPKDLSDPYLQEWVAYTGNPIINVPEGIQHDEFRDPSTAWLAKDGKWRVIVGSQKDKKGIAFLYRSNDFINWKMHESPLYEVDGTGIWECPDFFPVWVDSTNGVDTSEMNSRVKHVLKVGLYDYTKDYYMIGNYNPEKENFVPQNELTLDTLRYDYGNYYASKSFFDPVKNRRILIGWVNESDSENDCIAKGWSGLQSFPRSIWLDQNQKQLVQWPIEEIKMLHENEVSFKNKNLEGGSLHEIMGITASQADVKISFKLNNLEGVEELDLSEIDPQVSCSEMDASKKGKFGPFGLLALASHDLTEQTAIFFRVFKNNGRFNVLMCSDQSRSSTRNELDKTTYRAFVDIDPQQDEISLRTLIDHSILESFGGGGKTCITARVYPTLAIGDKARLFAFNYGTESVLISEMNAWSVKKARINADVNISFKLTSLEEVEEKDLSGIDPQVFCSEMDVSQKGKSGPFGLLALASHDLTEQTAIFFRVFKNNGRYTVLMCSDQSRSSTRNGLDKTTYGAFVDIDPQQDEISLRTLIDHSIVESFGGGGKTCITSRVYPTLALGDEAHLFAFNYGTESVLISELSAWSVKKARINVEETKG</sequence>
<dbReference type="CDD" id="cd18624">
    <property type="entry name" value="GH32_Fruct1-like"/>
    <property type="match status" value="2"/>
</dbReference>
<evidence type="ECO:0000256" key="2">
    <source>
        <dbReference type="ARBA" id="ARBA00022801"/>
    </source>
</evidence>
<feature type="domain" description="Glycosyl hydrolase family 32 N-terminal" evidence="4">
    <location>
        <begin position="509"/>
        <end position="822"/>
    </location>
</feature>
<feature type="domain" description="Glycosyl hydrolase family 32 C-terminal" evidence="5">
    <location>
        <begin position="303"/>
        <end position="495"/>
    </location>
</feature>
<dbReference type="AlphaFoldDB" id="A0AAD5BP12"/>
<dbReference type="Gene3D" id="2.115.10.20">
    <property type="entry name" value="Glycosyl hydrolase domain, family 43"/>
    <property type="match status" value="2"/>
</dbReference>
<dbReference type="GO" id="GO:0005975">
    <property type="term" value="P:carbohydrate metabolic process"/>
    <property type="evidence" value="ECO:0007669"/>
    <property type="project" value="InterPro"/>
</dbReference>
<dbReference type="InterPro" id="IPR013320">
    <property type="entry name" value="ConA-like_dom_sf"/>
</dbReference>
<organism evidence="6 7">
    <name type="scientific">Ambrosia artemisiifolia</name>
    <name type="common">Common ragweed</name>
    <dbReference type="NCBI Taxonomy" id="4212"/>
    <lineage>
        <taxon>Eukaryota</taxon>
        <taxon>Viridiplantae</taxon>
        <taxon>Streptophyta</taxon>
        <taxon>Embryophyta</taxon>
        <taxon>Tracheophyta</taxon>
        <taxon>Spermatophyta</taxon>
        <taxon>Magnoliopsida</taxon>
        <taxon>eudicotyledons</taxon>
        <taxon>Gunneridae</taxon>
        <taxon>Pentapetalae</taxon>
        <taxon>asterids</taxon>
        <taxon>campanulids</taxon>
        <taxon>Asterales</taxon>
        <taxon>Asteraceae</taxon>
        <taxon>Asteroideae</taxon>
        <taxon>Heliantheae alliance</taxon>
        <taxon>Heliantheae</taxon>
        <taxon>Ambrosia</taxon>
    </lineage>
</organism>
<gene>
    <name evidence="6" type="ORF">M8C21_031770</name>
</gene>
<evidence type="ECO:0000313" key="6">
    <source>
        <dbReference type="EMBL" id="KAI7725813.1"/>
    </source>
</evidence>
<dbReference type="SMART" id="SM00640">
    <property type="entry name" value="Glyco_32"/>
    <property type="match status" value="2"/>
</dbReference>
<dbReference type="Proteomes" id="UP001206925">
    <property type="component" value="Unassembled WGS sequence"/>
</dbReference>
<feature type="non-terminal residue" evidence="6">
    <location>
        <position position="1200"/>
    </location>
</feature>
<evidence type="ECO:0000256" key="3">
    <source>
        <dbReference type="ARBA" id="ARBA00023295"/>
    </source>
</evidence>
<dbReference type="Pfam" id="PF00251">
    <property type="entry name" value="Glyco_hydro_32N"/>
    <property type="match status" value="2"/>
</dbReference>
<name>A0AAD5BP12_AMBAR</name>
<protein>
    <submittedName>
        <fullName evidence="6">Uncharacterized protein</fullName>
    </submittedName>
</protein>
<dbReference type="GO" id="GO:0004553">
    <property type="term" value="F:hydrolase activity, hydrolyzing O-glycosyl compounds"/>
    <property type="evidence" value="ECO:0007669"/>
    <property type="project" value="InterPro"/>
</dbReference>
<feature type="domain" description="Glycosyl hydrolase family 32 C-terminal" evidence="5">
    <location>
        <begin position="832"/>
        <end position="1018"/>
    </location>
</feature>
<dbReference type="InterPro" id="IPR001362">
    <property type="entry name" value="Glyco_hydro_32"/>
</dbReference>
<dbReference type="SUPFAM" id="SSF75005">
    <property type="entry name" value="Arabinanase/levansucrase/invertase"/>
    <property type="match status" value="2"/>
</dbReference>
<dbReference type="Gene3D" id="2.60.120.560">
    <property type="entry name" value="Exo-inulinase, domain 1"/>
    <property type="match status" value="3"/>
</dbReference>
<dbReference type="InterPro" id="IPR013189">
    <property type="entry name" value="Glyco_hydro_32_C"/>
</dbReference>
<dbReference type="InterPro" id="IPR013148">
    <property type="entry name" value="Glyco_hydro_32_N"/>
</dbReference>
<feature type="domain" description="Glycosyl hydrolase family 32 N-terminal" evidence="4">
    <location>
        <begin position="2"/>
        <end position="299"/>
    </location>
</feature>
<proteinExistence type="inferred from homology"/>
<keyword evidence="2" id="KW-0378">Hydrolase</keyword>
<dbReference type="EMBL" id="JAMZMK010011852">
    <property type="protein sequence ID" value="KAI7725813.1"/>
    <property type="molecule type" value="Genomic_DNA"/>
</dbReference>
<comment type="caution">
    <text evidence="6">The sequence shown here is derived from an EMBL/GenBank/DDBJ whole genome shotgun (WGS) entry which is preliminary data.</text>
</comment>
<evidence type="ECO:0000313" key="7">
    <source>
        <dbReference type="Proteomes" id="UP001206925"/>
    </source>
</evidence>
<dbReference type="InterPro" id="IPR050551">
    <property type="entry name" value="Fructan_Metab_Enzymes"/>
</dbReference>